<dbReference type="AlphaFoldDB" id="A0A183I8M9"/>
<sequence>MNFWYNFVLKHIIIELKIMLIKLGHYFLEQLIVSHLHRNYILLL</sequence>
<gene>
    <name evidence="1" type="ORF">OFLC_LOCUS16091</name>
</gene>
<keyword evidence="2" id="KW-1185">Reference proteome</keyword>
<reference evidence="1 2" key="2">
    <citation type="submission" date="2018-11" db="EMBL/GenBank/DDBJ databases">
        <authorList>
            <consortium name="Pathogen Informatics"/>
        </authorList>
    </citation>
    <scope>NUCLEOTIDE SEQUENCE [LARGE SCALE GENOMIC DNA]</scope>
</reference>
<accession>A0A183I8M9</accession>
<evidence type="ECO:0000313" key="3">
    <source>
        <dbReference type="WBParaSite" id="OFLC_0001610401-mRNA-1"/>
    </source>
</evidence>
<protein>
    <submittedName>
        <fullName evidence="1 3">Uncharacterized protein</fullName>
    </submittedName>
</protein>
<evidence type="ECO:0000313" key="2">
    <source>
        <dbReference type="Proteomes" id="UP000267606"/>
    </source>
</evidence>
<name>A0A183I8M9_9BILA</name>
<reference evidence="3" key="1">
    <citation type="submission" date="2016-06" db="UniProtKB">
        <authorList>
            <consortium name="WormBaseParasite"/>
        </authorList>
    </citation>
    <scope>IDENTIFICATION</scope>
</reference>
<dbReference type="EMBL" id="UZAJ01044021">
    <property type="protein sequence ID" value="VDP27067.1"/>
    <property type="molecule type" value="Genomic_DNA"/>
</dbReference>
<dbReference type="Proteomes" id="UP000267606">
    <property type="component" value="Unassembled WGS sequence"/>
</dbReference>
<organism evidence="3">
    <name type="scientific">Onchocerca flexuosa</name>
    <dbReference type="NCBI Taxonomy" id="387005"/>
    <lineage>
        <taxon>Eukaryota</taxon>
        <taxon>Metazoa</taxon>
        <taxon>Ecdysozoa</taxon>
        <taxon>Nematoda</taxon>
        <taxon>Chromadorea</taxon>
        <taxon>Rhabditida</taxon>
        <taxon>Spirurina</taxon>
        <taxon>Spiruromorpha</taxon>
        <taxon>Filarioidea</taxon>
        <taxon>Onchocercidae</taxon>
        <taxon>Onchocerca</taxon>
    </lineage>
</organism>
<proteinExistence type="predicted"/>
<dbReference type="WBParaSite" id="OFLC_0001610401-mRNA-1">
    <property type="protein sequence ID" value="OFLC_0001610401-mRNA-1"/>
    <property type="gene ID" value="OFLC_0001610401"/>
</dbReference>
<evidence type="ECO:0000313" key="1">
    <source>
        <dbReference type="EMBL" id="VDP27067.1"/>
    </source>
</evidence>